<accession>K9X5B6</accession>
<evidence type="ECO:0000313" key="5">
    <source>
        <dbReference type="EMBL" id="AFZ27261.1"/>
    </source>
</evidence>
<evidence type="ECO:0000256" key="3">
    <source>
        <dbReference type="ARBA" id="ARBA00022801"/>
    </source>
</evidence>
<keyword evidence="2" id="KW-0255">Endonuclease</keyword>
<dbReference type="EMBL" id="CP003642">
    <property type="protein sequence ID" value="AFZ27261.1"/>
    <property type="molecule type" value="Genomic_DNA"/>
</dbReference>
<dbReference type="PATRIC" id="fig|56107.3.peg.5739"/>
<reference evidence="5 6" key="1">
    <citation type="submission" date="2012-06" db="EMBL/GenBank/DDBJ databases">
        <title>Finished chromosome of genome of Cylindrospermum stagnale PCC 7417.</title>
        <authorList>
            <consortium name="US DOE Joint Genome Institute"/>
            <person name="Gugger M."/>
            <person name="Coursin T."/>
            <person name="Rippka R."/>
            <person name="Tandeau De Marsac N."/>
            <person name="Huntemann M."/>
            <person name="Wei C.-L."/>
            <person name="Han J."/>
            <person name="Detter J.C."/>
            <person name="Han C."/>
            <person name="Tapia R."/>
            <person name="Chen A."/>
            <person name="Kyrpides N."/>
            <person name="Mavromatis K."/>
            <person name="Markowitz V."/>
            <person name="Szeto E."/>
            <person name="Ivanova N."/>
            <person name="Pagani I."/>
            <person name="Pati A."/>
            <person name="Goodwin L."/>
            <person name="Nordberg H.P."/>
            <person name="Cantor M.N."/>
            <person name="Hua S.X."/>
            <person name="Woyke T."/>
            <person name="Kerfeld C.A."/>
        </authorList>
    </citation>
    <scope>NUCLEOTIDE SEQUENCE [LARGE SCALE GENOMIC DNA]</scope>
    <source>
        <strain evidence="5 6">PCC 7417</strain>
    </source>
</reference>
<dbReference type="Proteomes" id="UP000010475">
    <property type="component" value="Chromosome"/>
</dbReference>
<gene>
    <name evidence="5" type="ORF">Cylst_5227</name>
</gene>
<dbReference type="KEGG" id="csg:Cylst_5227"/>
<dbReference type="OrthoDB" id="465137at2"/>
<name>K9X5B6_9NOST</name>
<dbReference type="InterPro" id="IPR035437">
    <property type="entry name" value="SNase_OB-fold_sf"/>
</dbReference>
<dbReference type="PANTHER" id="PTHR12302:SF3">
    <property type="entry name" value="SERINE_THREONINE-PROTEIN KINASE 31"/>
    <property type="match status" value="1"/>
</dbReference>
<protein>
    <submittedName>
        <fullName evidence="5">Micrococcal nuclease-like nuclease</fullName>
    </submittedName>
</protein>
<dbReference type="GO" id="GO:0004519">
    <property type="term" value="F:endonuclease activity"/>
    <property type="evidence" value="ECO:0007669"/>
    <property type="project" value="UniProtKB-KW"/>
</dbReference>
<evidence type="ECO:0000313" key="6">
    <source>
        <dbReference type="Proteomes" id="UP000010475"/>
    </source>
</evidence>
<sequence length="188" mass="20426">MKPLFINLLITLSVIGAAAALYPRTKLLVEEVADSTLPRLMPVSEDWTATSVADGDTITVKRGNETKKIRLCGINAPEGKHGKATGQPHGDEAKEKLRSLVALAKNQVIIIPIETDRYGRTVAEVVAEVSGAWGIELSFQEEMLKSGNAYFDSNALNCPNHDAFEKAEQIAKANGAGVWGKRKRENLE</sequence>
<dbReference type="SMART" id="SM00318">
    <property type="entry name" value="SNc"/>
    <property type="match status" value="1"/>
</dbReference>
<keyword evidence="3" id="KW-0378">Hydrolase</keyword>
<dbReference type="AlphaFoldDB" id="K9X5B6"/>
<dbReference type="eggNOG" id="COG1525">
    <property type="taxonomic scope" value="Bacteria"/>
</dbReference>
<evidence type="ECO:0000256" key="2">
    <source>
        <dbReference type="ARBA" id="ARBA00022759"/>
    </source>
</evidence>
<organism evidence="5 6">
    <name type="scientific">Cylindrospermum stagnale PCC 7417</name>
    <dbReference type="NCBI Taxonomy" id="56107"/>
    <lineage>
        <taxon>Bacteria</taxon>
        <taxon>Bacillati</taxon>
        <taxon>Cyanobacteriota</taxon>
        <taxon>Cyanophyceae</taxon>
        <taxon>Nostocales</taxon>
        <taxon>Nostocaceae</taxon>
        <taxon>Cylindrospermum</taxon>
    </lineage>
</organism>
<dbReference type="STRING" id="56107.Cylst_5227"/>
<dbReference type="InterPro" id="IPR016071">
    <property type="entry name" value="Staphylococal_nuclease_OB-fold"/>
</dbReference>
<keyword evidence="1" id="KW-0540">Nuclease</keyword>
<proteinExistence type="predicted"/>
<evidence type="ECO:0000259" key="4">
    <source>
        <dbReference type="PROSITE" id="PS50830"/>
    </source>
</evidence>
<dbReference type="PANTHER" id="PTHR12302">
    <property type="entry name" value="EBNA2 BINDING PROTEIN P100"/>
    <property type="match status" value="1"/>
</dbReference>
<dbReference type="Gene3D" id="2.40.50.90">
    <property type="match status" value="1"/>
</dbReference>
<dbReference type="GO" id="GO:0016787">
    <property type="term" value="F:hydrolase activity"/>
    <property type="evidence" value="ECO:0007669"/>
    <property type="project" value="UniProtKB-KW"/>
</dbReference>
<dbReference type="HOGENOM" id="CLU_046484_7_2_3"/>
<dbReference type="PROSITE" id="PS50830">
    <property type="entry name" value="TNASE_3"/>
    <property type="match status" value="1"/>
</dbReference>
<evidence type="ECO:0000256" key="1">
    <source>
        <dbReference type="ARBA" id="ARBA00022722"/>
    </source>
</evidence>
<dbReference type="SUPFAM" id="SSF50199">
    <property type="entry name" value="Staphylococcal nuclease"/>
    <property type="match status" value="1"/>
</dbReference>
<dbReference type="RefSeq" id="WP_015210496.1">
    <property type="nucleotide sequence ID" value="NC_019757.1"/>
</dbReference>
<dbReference type="Pfam" id="PF00565">
    <property type="entry name" value="SNase"/>
    <property type="match status" value="1"/>
</dbReference>
<feature type="domain" description="TNase-like" evidence="4">
    <location>
        <begin position="52"/>
        <end position="181"/>
    </location>
</feature>
<keyword evidence="6" id="KW-1185">Reference proteome</keyword>